<dbReference type="PIRSF" id="PIRSF015601">
    <property type="entry name" value="MTase_slr0722"/>
    <property type="match status" value="1"/>
</dbReference>
<evidence type="ECO:0000256" key="9">
    <source>
        <dbReference type="ARBA" id="ARBA00022691"/>
    </source>
</evidence>
<evidence type="ECO:0000256" key="6">
    <source>
        <dbReference type="ARBA" id="ARBA00022552"/>
    </source>
</evidence>
<comment type="catalytic activity">
    <reaction evidence="11 12">
        <text>uridine(1498) in 16S rRNA + S-adenosyl-L-methionine = N(3)-methyluridine(1498) in 16S rRNA + S-adenosyl-L-homocysteine + H(+)</text>
        <dbReference type="Rhea" id="RHEA:42920"/>
        <dbReference type="Rhea" id="RHEA-COMP:10283"/>
        <dbReference type="Rhea" id="RHEA-COMP:10284"/>
        <dbReference type="ChEBI" id="CHEBI:15378"/>
        <dbReference type="ChEBI" id="CHEBI:57856"/>
        <dbReference type="ChEBI" id="CHEBI:59789"/>
        <dbReference type="ChEBI" id="CHEBI:65315"/>
        <dbReference type="ChEBI" id="CHEBI:74502"/>
        <dbReference type="EC" id="2.1.1.193"/>
    </reaction>
</comment>
<evidence type="ECO:0000256" key="1">
    <source>
        <dbReference type="ARBA" id="ARBA00004496"/>
    </source>
</evidence>
<dbReference type="InterPro" id="IPR006700">
    <property type="entry name" value="RsmE"/>
</dbReference>
<accession>A0ABT9XJM4</accession>
<dbReference type="PANTHER" id="PTHR30027:SF3">
    <property type="entry name" value="16S RRNA (URACIL(1498)-N(3))-METHYLTRANSFERASE"/>
    <property type="match status" value="1"/>
</dbReference>
<evidence type="ECO:0000256" key="4">
    <source>
        <dbReference type="ARBA" id="ARBA00013673"/>
    </source>
</evidence>
<keyword evidence="9 12" id="KW-0949">S-adenosyl-L-methionine</keyword>
<dbReference type="RefSeq" id="WP_274455446.1">
    <property type="nucleotide sequence ID" value="NZ_CP067097.1"/>
</dbReference>
<evidence type="ECO:0000256" key="3">
    <source>
        <dbReference type="ARBA" id="ARBA00012328"/>
    </source>
</evidence>
<keyword evidence="5 12" id="KW-0963">Cytoplasm</keyword>
<dbReference type="EC" id="2.1.1.193" evidence="3 12"/>
<dbReference type="GO" id="GO:0032259">
    <property type="term" value="P:methylation"/>
    <property type="evidence" value="ECO:0007669"/>
    <property type="project" value="UniProtKB-KW"/>
</dbReference>
<keyword evidence="8 12" id="KW-0808">Transferase</keyword>
<dbReference type="InterPro" id="IPR046887">
    <property type="entry name" value="RsmE_PUA-like"/>
</dbReference>
<gene>
    <name evidence="15" type="ORF">J2S03_002348</name>
</gene>
<name>A0ABT9XJM4_9BACL</name>
<dbReference type="InterPro" id="IPR029028">
    <property type="entry name" value="Alpha/beta_knot_MTases"/>
</dbReference>
<dbReference type="SUPFAM" id="SSF75217">
    <property type="entry name" value="alpha/beta knot"/>
    <property type="match status" value="1"/>
</dbReference>
<evidence type="ECO:0000256" key="2">
    <source>
        <dbReference type="ARBA" id="ARBA00005528"/>
    </source>
</evidence>
<evidence type="ECO:0000313" key="15">
    <source>
        <dbReference type="EMBL" id="MDQ0190483.1"/>
    </source>
</evidence>
<dbReference type="InterPro" id="IPR029026">
    <property type="entry name" value="tRNA_m1G_MTases_N"/>
</dbReference>
<keyword evidence="6 12" id="KW-0698">rRNA processing</keyword>
<dbReference type="GO" id="GO:0008168">
    <property type="term" value="F:methyltransferase activity"/>
    <property type="evidence" value="ECO:0007669"/>
    <property type="project" value="UniProtKB-KW"/>
</dbReference>
<dbReference type="EMBL" id="JAUSTP010000019">
    <property type="protein sequence ID" value="MDQ0190483.1"/>
    <property type="molecule type" value="Genomic_DNA"/>
</dbReference>
<dbReference type="Gene3D" id="3.40.1280.10">
    <property type="match status" value="1"/>
</dbReference>
<evidence type="ECO:0000259" key="13">
    <source>
        <dbReference type="Pfam" id="PF04452"/>
    </source>
</evidence>
<protein>
    <recommendedName>
        <fullName evidence="4 12">Ribosomal RNA small subunit methyltransferase E</fullName>
        <ecNumber evidence="3 12">2.1.1.193</ecNumber>
    </recommendedName>
</protein>
<evidence type="ECO:0000256" key="7">
    <source>
        <dbReference type="ARBA" id="ARBA00022603"/>
    </source>
</evidence>
<feature type="domain" description="Ribosomal RNA small subunit methyltransferase E methyltransferase" evidence="13">
    <location>
        <begin position="77"/>
        <end position="245"/>
    </location>
</feature>
<sequence>MNRRVFTNESVGPGQVMNVTGEKGHHFARVLRLRDGEALVVAAANGPHAAVVTSVDAKRGEVTLQIGDPVERRDPAVPVYLVQSFAKGDKVDDVVEKCTELGVAGFCVLPTQRSIGQLTGERLTARLARWRRIAAEAAGQAQRDAVPSVDWYPGLSALDGYLEDVQPGLLLLLDEQETTCGIRTALKEALTQSAPLRSVVLMVGPEGGWDERERAWLRQAGAQSITIGQRILRTETSGLVAASAVLYEIGELGG</sequence>
<evidence type="ECO:0000256" key="10">
    <source>
        <dbReference type="ARBA" id="ARBA00025699"/>
    </source>
</evidence>
<keyword evidence="7 12" id="KW-0489">Methyltransferase</keyword>
<evidence type="ECO:0000259" key="14">
    <source>
        <dbReference type="Pfam" id="PF20260"/>
    </source>
</evidence>
<comment type="caution">
    <text evidence="15">The sequence shown here is derived from an EMBL/GenBank/DDBJ whole genome shotgun (WGS) entry which is preliminary data.</text>
</comment>
<keyword evidence="16" id="KW-1185">Reference proteome</keyword>
<dbReference type="Proteomes" id="UP001232973">
    <property type="component" value="Unassembled WGS sequence"/>
</dbReference>
<dbReference type="NCBIfam" id="TIGR00046">
    <property type="entry name" value="RsmE family RNA methyltransferase"/>
    <property type="match status" value="1"/>
</dbReference>
<dbReference type="Pfam" id="PF04452">
    <property type="entry name" value="Methyltrans_RNA"/>
    <property type="match status" value="1"/>
</dbReference>
<evidence type="ECO:0000256" key="5">
    <source>
        <dbReference type="ARBA" id="ARBA00022490"/>
    </source>
</evidence>
<organism evidence="15 16">
    <name type="scientific">Alicyclobacillus cycloheptanicus</name>
    <dbReference type="NCBI Taxonomy" id="1457"/>
    <lineage>
        <taxon>Bacteria</taxon>
        <taxon>Bacillati</taxon>
        <taxon>Bacillota</taxon>
        <taxon>Bacilli</taxon>
        <taxon>Bacillales</taxon>
        <taxon>Alicyclobacillaceae</taxon>
        <taxon>Alicyclobacillus</taxon>
    </lineage>
</organism>
<evidence type="ECO:0000256" key="8">
    <source>
        <dbReference type="ARBA" id="ARBA00022679"/>
    </source>
</evidence>
<comment type="similarity">
    <text evidence="2 12">Belongs to the RNA methyltransferase RsmE family.</text>
</comment>
<comment type="function">
    <text evidence="10 12">Specifically methylates the N3 position of the uracil ring of uridine 1498 (m3U1498) in 16S rRNA. Acts on the fully assembled 30S ribosomal subunit.</text>
</comment>
<proteinExistence type="inferred from homology"/>
<evidence type="ECO:0000256" key="11">
    <source>
        <dbReference type="ARBA" id="ARBA00047944"/>
    </source>
</evidence>
<dbReference type="PANTHER" id="PTHR30027">
    <property type="entry name" value="RIBOSOMAL RNA SMALL SUBUNIT METHYLTRANSFERASE E"/>
    <property type="match status" value="1"/>
</dbReference>
<evidence type="ECO:0000256" key="12">
    <source>
        <dbReference type="PIRNR" id="PIRNR015601"/>
    </source>
</evidence>
<comment type="subcellular location">
    <subcellularLocation>
        <location evidence="1 12">Cytoplasm</location>
    </subcellularLocation>
</comment>
<dbReference type="InterPro" id="IPR046886">
    <property type="entry name" value="RsmE_MTase_dom"/>
</dbReference>
<evidence type="ECO:0000313" key="16">
    <source>
        <dbReference type="Proteomes" id="UP001232973"/>
    </source>
</evidence>
<reference evidence="15 16" key="1">
    <citation type="submission" date="2023-07" db="EMBL/GenBank/DDBJ databases">
        <title>Genomic Encyclopedia of Type Strains, Phase IV (KMG-IV): sequencing the most valuable type-strain genomes for metagenomic binning, comparative biology and taxonomic classification.</title>
        <authorList>
            <person name="Goeker M."/>
        </authorList>
    </citation>
    <scope>NUCLEOTIDE SEQUENCE [LARGE SCALE GENOMIC DNA]</scope>
    <source>
        <strain evidence="15 16">DSM 4006</strain>
    </source>
</reference>
<dbReference type="CDD" id="cd18084">
    <property type="entry name" value="RsmE-like"/>
    <property type="match status" value="1"/>
</dbReference>
<dbReference type="Pfam" id="PF20260">
    <property type="entry name" value="PUA_4"/>
    <property type="match status" value="1"/>
</dbReference>
<feature type="domain" description="Ribosomal RNA small subunit methyltransferase E PUA-like" evidence="14">
    <location>
        <begin position="19"/>
        <end position="63"/>
    </location>
</feature>
<dbReference type="InterPro" id="IPR015947">
    <property type="entry name" value="PUA-like_sf"/>
</dbReference>
<dbReference type="SUPFAM" id="SSF88697">
    <property type="entry name" value="PUA domain-like"/>
    <property type="match status" value="1"/>
</dbReference>